<dbReference type="InterPro" id="IPR019403">
    <property type="entry name" value="Mediator_Med19_met"/>
</dbReference>
<evidence type="ECO:0000313" key="6">
    <source>
        <dbReference type="EMBL" id="KRH60659.1"/>
    </source>
</evidence>
<dbReference type="GeneID" id="100801318"/>
<dbReference type="EnsemblPlants" id="KRH60659">
    <property type="protein sequence ID" value="KRH60659"/>
    <property type="gene ID" value="GLYMA_04G001800"/>
</dbReference>
<feature type="region of interest" description="Disordered" evidence="5">
    <location>
        <begin position="88"/>
        <end position="176"/>
    </location>
</feature>
<dbReference type="PANTHER" id="PTHR22536:SF1">
    <property type="entry name" value="MEDIATOR OF RNA POLYMERASE II TRANSCRIPTION SUBUNIT 19"/>
    <property type="match status" value="1"/>
</dbReference>
<evidence type="ECO:0000256" key="2">
    <source>
        <dbReference type="ARBA" id="ARBA00023015"/>
    </source>
</evidence>
<dbReference type="RefSeq" id="XP_006577830.1">
    <property type="nucleotide sequence ID" value="XM_006577767.4"/>
</dbReference>
<evidence type="ECO:0000256" key="5">
    <source>
        <dbReference type="SAM" id="MobiDB-lite"/>
    </source>
</evidence>
<dbReference type="AlphaFoldDB" id="A0A0R0K7I6"/>
<sequence length="207" mass="23845">MDPDSKKFGGGPRELTDAHYLYNVVGDIEIRKGDGMQLDQLIQDTSLSSGSNYRIQPLDLNILKEAFQLKETVPIDLPAAEKGILTVAGKSKGESKDEEKKHKKHKDRDKDKDKEHKKHKHRQKDRSKDKEKEKKKDKNRHRDSSADPSKKHNEKKRKHDGDDDLNVVHKHKKSKVIKGEALSPDKFSIFHSHLFLLYKLSAVYCFS</sequence>
<feature type="compositionally biased region" description="Basic and acidic residues" evidence="5">
    <location>
        <begin position="126"/>
        <end position="151"/>
    </location>
</feature>
<evidence type="ECO:0008006" key="9">
    <source>
        <dbReference type="Google" id="ProtNLM"/>
    </source>
</evidence>
<name>A0A0R0K7I6_SOYBN</name>
<comment type="subcellular location">
    <subcellularLocation>
        <location evidence="1">Nucleus</location>
    </subcellularLocation>
</comment>
<gene>
    <name evidence="7" type="primary">LOC100801318</name>
    <name evidence="6" type="ORF">GLYMA_04G001800</name>
</gene>
<keyword evidence="8" id="KW-1185">Reference proteome</keyword>
<reference evidence="7" key="2">
    <citation type="submission" date="2018-02" db="UniProtKB">
        <authorList>
            <consortium name="EnsemblPlants"/>
        </authorList>
    </citation>
    <scope>IDENTIFICATION</scope>
    <source>
        <strain evidence="7">Williams 82</strain>
    </source>
</reference>
<dbReference type="Proteomes" id="UP000008827">
    <property type="component" value="Chromosome 4"/>
</dbReference>
<protein>
    <recommendedName>
        <fullName evidence="9">Mediator of RNA polymerase II transcription subunit 19a</fullName>
    </recommendedName>
</protein>
<evidence type="ECO:0000313" key="7">
    <source>
        <dbReference type="EnsemblPlants" id="KRH60659"/>
    </source>
</evidence>
<dbReference type="Gramene" id="KRH60659">
    <property type="protein sequence ID" value="KRH60659"/>
    <property type="gene ID" value="GLYMA_04G001800"/>
</dbReference>
<accession>A0A0R0K7I6</accession>
<dbReference type="GO" id="GO:0003712">
    <property type="term" value="F:transcription coregulator activity"/>
    <property type="evidence" value="ECO:0007669"/>
    <property type="project" value="InterPro"/>
</dbReference>
<keyword evidence="2" id="KW-0805">Transcription regulation</keyword>
<dbReference type="PANTHER" id="PTHR22536">
    <property type="entry name" value="LUNG CANCER METASTASIS-RELATED LCMR1 PROTEIN"/>
    <property type="match status" value="1"/>
</dbReference>
<dbReference type="GO" id="GO:0006357">
    <property type="term" value="P:regulation of transcription by RNA polymerase II"/>
    <property type="evidence" value="ECO:0007669"/>
    <property type="project" value="InterPro"/>
</dbReference>
<feature type="compositionally biased region" description="Basic residues" evidence="5">
    <location>
        <begin position="115"/>
        <end position="125"/>
    </location>
</feature>
<reference evidence="6" key="3">
    <citation type="submission" date="2018-07" db="EMBL/GenBank/DDBJ databases">
        <title>WGS assembly of Glycine max.</title>
        <authorList>
            <person name="Schmutz J."/>
            <person name="Cannon S."/>
            <person name="Schlueter J."/>
            <person name="Ma J."/>
            <person name="Mitros T."/>
            <person name="Nelson W."/>
            <person name="Hyten D."/>
            <person name="Song Q."/>
            <person name="Thelen J."/>
            <person name="Cheng J."/>
            <person name="Xu D."/>
            <person name="Hellsten U."/>
            <person name="May G."/>
            <person name="Yu Y."/>
            <person name="Sakurai T."/>
            <person name="Umezawa T."/>
            <person name="Bhattacharyya M."/>
            <person name="Sandhu D."/>
            <person name="Valliyodan B."/>
            <person name="Lindquist E."/>
            <person name="Peto M."/>
            <person name="Grant D."/>
            <person name="Shu S."/>
            <person name="Goodstein D."/>
            <person name="Barry K."/>
            <person name="Futrell-Griggs M."/>
            <person name="Abernathy B."/>
            <person name="Du J."/>
            <person name="Tian Z."/>
            <person name="Zhu L."/>
            <person name="Gill N."/>
            <person name="Joshi T."/>
            <person name="Libault M."/>
            <person name="Sethuraman A."/>
            <person name="Zhang X."/>
            <person name="Shinozaki K."/>
            <person name="Nguyen H."/>
            <person name="Wing R."/>
            <person name="Cregan P."/>
            <person name="Specht J."/>
            <person name="Grimwood J."/>
            <person name="Rokhsar D."/>
            <person name="Stacey G."/>
            <person name="Shoemaker R."/>
            <person name="Jackson S."/>
        </authorList>
    </citation>
    <scope>NUCLEOTIDE SEQUENCE</scope>
    <source>
        <tissue evidence="6">Callus</tissue>
    </source>
</reference>
<reference evidence="6 7" key="1">
    <citation type="journal article" date="2010" name="Nature">
        <title>Genome sequence of the palaeopolyploid soybean.</title>
        <authorList>
            <person name="Schmutz J."/>
            <person name="Cannon S.B."/>
            <person name="Schlueter J."/>
            <person name="Ma J."/>
            <person name="Mitros T."/>
            <person name="Nelson W."/>
            <person name="Hyten D.L."/>
            <person name="Song Q."/>
            <person name="Thelen J.J."/>
            <person name="Cheng J."/>
            <person name="Xu D."/>
            <person name="Hellsten U."/>
            <person name="May G.D."/>
            <person name="Yu Y."/>
            <person name="Sakurai T."/>
            <person name="Umezawa T."/>
            <person name="Bhattacharyya M.K."/>
            <person name="Sandhu D."/>
            <person name="Valliyodan B."/>
            <person name="Lindquist E."/>
            <person name="Peto M."/>
            <person name="Grant D."/>
            <person name="Shu S."/>
            <person name="Goodstein D."/>
            <person name="Barry K."/>
            <person name="Futrell-Griggs M."/>
            <person name="Abernathy B."/>
            <person name="Du J."/>
            <person name="Tian Z."/>
            <person name="Zhu L."/>
            <person name="Gill N."/>
            <person name="Joshi T."/>
            <person name="Libault M."/>
            <person name="Sethuraman A."/>
            <person name="Zhang X.-C."/>
            <person name="Shinozaki K."/>
            <person name="Nguyen H.T."/>
            <person name="Wing R.A."/>
            <person name="Cregan P."/>
            <person name="Specht J."/>
            <person name="Grimwood J."/>
            <person name="Rokhsar D."/>
            <person name="Stacey G."/>
            <person name="Shoemaker R.C."/>
            <person name="Jackson S.A."/>
        </authorList>
    </citation>
    <scope>NUCLEOTIDE SEQUENCE</scope>
    <source>
        <strain evidence="7">cv. Williams 82</strain>
        <tissue evidence="6">Callus</tissue>
    </source>
</reference>
<dbReference type="EMBL" id="CM000837">
    <property type="protein sequence ID" value="KRH60659.1"/>
    <property type="molecule type" value="Genomic_DNA"/>
</dbReference>
<dbReference type="OrthoDB" id="1920814at2759"/>
<proteinExistence type="predicted"/>
<dbReference type="ExpressionAtlas" id="A0A0R0K7I6">
    <property type="expression patterns" value="baseline and differential"/>
</dbReference>
<dbReference type="GO" id="GO:0016592">
    <property type="term" value="C:mediator complex"/>
    <property type="evidence" value="ECO:0007669"/>
    <property type="project" value="InterPro"/>
</dbReference>
<keyword evidence="3" id="KW-0804">Transcription</keyword>
<evidence type="ECO:0000256" key="3">
    <source>
        <dbReference type="ARBA" id="ARBA00023163"/>
    </source>
</evidence>
<evidence type="ECO:0000256" key="4">
    <source>
        <dbReference type="ARBA" id="ARBA00023242"/>
    </source>
</evidence>
<evidence type="ECO:0000313" key="8">
    <source>
        <dbReference type="Proteomes" id="UP000008827"/>
    </source>
</evidence>
<feature type="compositionally biased region" description="Basic and acidic residues" evidence="5">
    <location>
        <begin position="91"/>
        <end position="100"/>
    </location>
</feature>
<keyword evidence="4" id="KW-0539">Nucleus</keyword>
<evidence type="ECO:0000256" key="1">
    <source>
        <dbReference type="ARBA" id="ARBA00004123"/>
    </source>
</evidence>
<organism evidence="6">
    <name type="scientific">Glycine max</name>
    <name type="common">Soybean</name>
    <name type="synonym">Glycine hispida</name>
    <dbReference type="NCBI Taxonomy" id="3847"/>
    <lineage>
        <taxon>Eukaryota</taxon>
        <taxon>Viridiplantae</taxon>
        <taxon>Streptophyta</taxon>
        <taxon>Embryophyta</taxon>
        <taxon>Tracheophyta</taxon>
        <taxon>Spermatophyta</taxon>
        <taxon>Magnoliopsida</taxon>
        <taxon>eudicotyledons</taxon>
        <taxon>Gunneridae</taxon>
        <taxon>Pentapetalae</taxon>
        <taxon>rosids</taxon>
        <taxon>fabids</taxon>
        <taxon>Fabales</taxon>
        <taxon>Fabaceae</taxon>
        <taxon>Papilionoideae</taxon>
        <taxon>50 kb inversion clade</taxon>
        <taxon>NPAAA clade</taxon>
        <taxon>indigoferoid/millettioid clade</taxon>
        <taxon>Phaseoleae</taxon>
        <taxon>Glycine</taxon>
        <taxon>Glycine subgen. Soja</taxon>
    </lineage>
</organism>